<sequence>MAKHLKNNVHGLLLLSFALLLCSASLGRTYGTRITSDMRSNLVIGADSTVSDNGDPPYCQEKPDKGDARFCCLLDGLCWNSTDECNRKCPCLPTHCL</sequence>
<dbReference type="FunCoup" id="A0A2K2DHT6">
    <property type="interactions" value="219"/>
</dbReference>
<dbReference type="EMBL" id="CM000880">
    <property type="protein sequence ID" value="PNT73846.1"/>
    <property type="molecule type" value="Genomic_DNA"/>
</dbReference>
<gene>
    <name evidence="2" type="ORF">BRADI_1g02685v3</name>
</gene>
<evidence type="ECO:0000313" key="4">
    <source>
        <dbReference type="Proteomes" id="UP000008810"/>
    </source>
</evidence>
<evidence type="ECO:0000313" key="2">
    <source>
        <dbReference type="EMBL" id="PNT73846.1"/>
    </source>
</evidence>
<keyword evidence="1" id="KW-0732">Signal</keyword>
<reference evidence="3" key="3">
    <citation type="submission" date="2018-08" db="UniProtKB">
        <authorList>
            <consortium name="EnsemblPlants"/>
        </authorList>
    </citation>
    <scope>IDENTIFICATION</scope>
    <source>
        <strain evidence="3">cv. Bd21</strain>
    </source>
</reference>
<feature type="signal peptide" evidence="1">
    <location>
        <begin position="1"/>
        <end position="24"/>
    </location>
</feature>
<accession>A0A2K2DHT6</accession>
<reference evidence="2 3" key="1">
    <citation type="journal article" date="2010" name="Nature">
        <title>Genome sequencing and analysis of the model grass Brachypodium distachyon.</title>
        <authorList>
            <consortium name="International Brachypodium Initiative"/>
        </authorList>
    </citation>
    <scope>NUCLEOTIDE SEQUENCE [LARGE SCALE GENOMIC DNA]</scope>
    <source>
        <strain evidence="2 3">Bd21</strain>
    </source>
</reference>
<evidence type="ECO:0008006" key="5">
    <source>
        <dbReference type="Google" id="ProtNLM"/>
    </source>
</evidence>
<feature type="chain" id="PRO_5036319238" description="Embryo surrounding factor 1 brassicaceae domain-containing protein" evidence="1">
    <location>
        <begin position="25"/>
        <end position="97"/>
    </location>
</feature>
<dbReference type="PANTHER" id="PTHR48158:SF1">
    <property type="entry name" value="OS11G0453550 PROTEIN"/>
    <property type="match status" value="1"/>
</dbReference>
<dbReference type="PANTHER" id="PTHR48158">
    <property type="entry name" value="OS11G0453550 PROTEIN"/>
    <property type="match status" value="1"/>
</dbReference>
<reference evidence="2" key="2">
    <citation type="submission" date="2017-06" db="EMBL/GenBank/DDBJ databases">
        <title>WGS assembly of Brachypodium distachyon.</title>
        <authorList>
            <consortium name="The International Brachypodium Initiative"/>
            <person name="Lucas S."/>
            <person name="Harmon-Smith M."/>
            <person name="Lail K."/>
            <person name="Tice H."/>
            <person name="Grimwood J."/>
            <person name="Bruce D."/>
            <person name="Barry K."/>
            <person name="Shu S."/>
            <person name="Lindquist E."/>
            <person name="Wang M."/>
            <person name="Pitluck S."/>
            <person name="Vogel J.P."/>
            <person name="Garvin D.F."/>
            <person name="Mockler T.C."/>
            <person name="Schmutz J."/>
            <person name="Rokhsar D."/>
            <person name="Bevan M.W."/>
        </authorList>
    </citation>
    <scope>NUCLEOTIDE SEQUENCE</scope>
    <source>
        <strain evidence="2">Bd21</strain>
    </source>
</reference>
<evidence type="ECO:0000313" key="3">
    <source>
        <dbReference type="EnsemblPlants" id="PNT73846"/>
    </source>
</evidence>
<protein>
    <recommendedName>
        <fullName evidence="5">Embryo surrounding factor 1 brassicaceae domain-containing protein</fullName>
    </recommendedName>
</protein>
<organism evidence="2">
    <name type="scientific">Brachypodium distachyon</name>
    <name type="common">Purple false brome</name>
    <name type="synonym">Trachynia distachya</name>
    <dbReference type="NCBI Taxonomy" id="15368"/>
    <lineage>
        <taxon>Eukaryota</taxon>
        <taxon>Viridiplantae</taxon>
        <taxon>Streptophyta</taxon>
        <taxon>Embryophyta</taxon>
        <taxon>Tracheophyta</taxon>
        <taxon>Spermatophyta</taxon>
        <taxon>Magnoliopsida</taxon>
        <taxon>Liliopsida</taxon>
        <taxon>Poales</taxon>
        <taxon>Poaceae</taxon>
        <taxon>BOP clade</taxon>
        <taxon>Pooideae</taxon>
        <taxon>Stipodae</taxon>
        <taxon>Brachypodieae</taxon>
        <taxon>Brachypodium</taxon>
    </lineage>
</organism>
<dbReference type="AlphaFoldDB" id="A0A2K2DHT6"/>
<dbReference type="Gramene" id="PNT73846">
    <property type="protein sequence ID" value="PNT73846"/>
    <property type="gene ID" value="BRADI_1g02685v3"/>
</dbReference>
<evidence type="ECO:0000256" key="1">
    <source>
        <dbReference type="SAM" id="SignalP"/>
    </source>
</evidence>
<name>A0A2K2DHT6_BRADI</name>
<dbReference type="Proteomes" id="UP000008810">
    <property type="component" value="Chromosome 1"/>
</dbReference>
<keyword evidence="4" id="KW-1185">Reference proteome</keyword>
<dbReference type="EnsemblPlants" id="PNT73846">
    <property type="protein sequence ID" value="PNT73846"/>
    <property type="gene ID" value="BRADI_1g02685v3"/>
</dbReference>
<dbReference type="InParanoid" id="A0A2K2DHT6"/>
<proteinExistence type="predicted"/>